<protein>
    <submittedName>
        <fullName evidence="2">Uncharacterized protein</fullName>
    </submittedName>
</protein>
<feature type="compositionally biased region" description="Basic and acidic residues" evidence="1">
    <location>
        <begin position="24"/>
        <end position="33"/>
    </location>
</feature>
<reference evidence="2" key="1">
    <citation type="submission" date="2021-01" db="EMBL/GenBank/DDBJ databases">
        <authorList>
            <person name="Corre E."/>
            <person name="Pelletier E."/>
            <person name="Niang G."/>
            <person name="Scheremetjew M."/>
            <person name="Finn R."/>
            <person name="Kale V."/>
            <person name="Holt S."/>
            <person name="Cochrane G."/>
            <person name="Meng A."/>
            <person name="Brown T."/>
            <person name="Cohen L."/>
        </authorList>
    </citation>
    <scope>NUCLEOTIDE SEQUENCE</scope>
</reference>
<organism evidence="2">
    <name type="scientific">Noctiluca scintillans</name>
    <name type="common">Sea sparkle</name>
    <name type="synonym">Red tide dinoflagellate</name>
    <dbReference type="NCBI Taxonomy" id="2966"/>
    <lineage>
        <taxon>Eukaryota</taxon>
        <taxon>Sar</taxon>
        <taxon>Alveolata</taxon>
        <taxon>Dinophyceae</taxon>
        <taxon>Noctilucales</taxon>
        <taxon>Noctilucaceae</taxon>
        <taxon>Noctiluca</taxon>
    </lineage>
</organism>
<feature type="region of interest" description="Disordered" evidence="1">
    <location>
        <begin position="1"/>
        <end position="36"/>
    </location>
</feature>
<dbReference type="AlphaFoldDB" id="A0A7S1FKL8"/>
<evidence type="ECO:0000313" key="2">
    <source>
        <dbReference type="EMBL" id="CAD8872403.1"/>
    </source>
</evidence>
<accession>A0A7S1FKL8</accession>
<proteinExistence type="predicted"/>
<dbReference type="EMBL" id="HBFQ01065824">
    <property type="protein sequence ID" value="CAD8872403.1"/>
    <property type="molecule type" value="Transcribed_RNA"/>
</dbReference>
<sequence>MPQKIQMKAETRSSSEVCKTAPAIEERASRPPREPTSVSWHSLRNFVFTSNLEHPESTGRLELFARYGPTDEQGILCGGIAGTHAHTDHEIHQMILHHCREALSSHGARASEIDFLMPLAMAQNYTELQVKILLRRVPRISDRLNFSAMQDVILESQEQRLRSLLKGRSQQPVMSLPFQSRPAAFLMASMRKKKLNEVEEQFYKQKLCNNYCALVAPVEKQNGGSQLVANVTMCRSLGGVEDRWDRYCAIRRAGRASYVRGSFVI</sequence>
<name>A0A7S1FKL8_NOCSC</name>
<gene>
    <name evidence="2" type="ORF">NSCI0253_LOCUS46760</name>
</gene>
<evidence type="ECO:0000256" key="1">
    <source>
        <dbReference type="SAM" id="MobiDB-lite"/>
    </source>
</evidence>